<dbReference type="InterPro" id="IPR007358">
    <property type="entry name" value="Nucleoid_associated_NdpA"/>
</dbReference>
<dbReference type="Pfam" id="PF04245">
    <property type="entry name" value="NA37"/>
    <property type="match status" value="1"/>
</dbReference>
<keyword evidence="2" id="KW-1185">Reference proteome</keyword>
<dbReference type="EMBL" id="OBEH01000003">
    <property type="protein sequence ID" value="SNZ00278.1"/>
    <property type="molecule type" value="Genomic_DNA"/>
</dbReference>
<reference evidence="2" key="1">
    <citation type="submission" date="2017-09" db="EMBL/GenBank/DDBJ databases">
        <authorList>
            <person name="Varghese N."/>
            <person name="Submissions S."/>
        </authorList>
    </citation>
    <scope>NUCLEOTIDE SEQUENCE [LARGE SCALE GENOMIC DNA]</scope>
    <source>
        <strain evidence="2">DSM 25885</strain>
    </source>
</reference>
<evidence type="ECO:0008006" key="3">
    <source>
        <dbReference type="Google" id="ProtNLM"/>
    </source>
</evidence>
<evidence type="ECO:0000313" key="2">
    <source>
        <dbReference type="Proteomes" id="UP000219048"/>
    </source>
</evidence>
<dbReference type="Proteomes" id="UP000219048">
    <property type="component" value="Unassembled WGS sequence"/>
</dbReference>
<dbReference type="RefSeq" id="WP_097045761.1">
    <property type="nucleotide sequence ID" value="NZ_OBEH01000003.1"/>
</dbReference>
<dbReference type="AlphaFoldDB" id="A0A285MT19"/>
<protein>
    <recommendedName>
        <fullName evidence="3">Nucleoid-associated protein</fullName>
    </recommendedName>
</protein>
<name>A0A285MT19_9FLAO</name>
<accession>A0A285MT19</accession>
<gene>
    <name evidence="1" type="ORF">SAMN06265377_2098</name>
</gene>
<dbReference type="OrthoDB" id="9153118at2"/>
<sequence>MLNLYSAQIESASLHRVGNQSKNEPIFLSEEPFSLNDEMSGLLKEYFFKPFREKEENYFRFSHEADLEFNEVFNAVSELFGDFSKSHQLSKKITSHLYQQSNHPHIKSGEVYIVHFSDMVIDNQKTEAVGIFKSELKHDFLQFEEKNQNLEILIRQGININKLDKGCIVFNVNKEEGYKVLSVDSNRYDAKYWLENFLGLSPLTDENFYTKNYLKFCQNFAKDVVLPAEDKQQEVLFMNRAVNHFAKNDEFEETSFLNEVMENPELIPEFKHYKVEKGPKFSIEDVSNFDIANKAVSDARKKIKNVINLDTNIQIKMDFINPESAEKFVEKGWDEERQMYYYLVYFNKEQKS</sequence>
<evidence type="ECO:0000313" key="1">
    <source>
        <dbReference type="EMBL" id="SNZ00278.1"/>
    </source>
</evidence>
<organism evidence="1 2">
    <name type="scientific">Flagellimonas pacifica</name>
    <dbReference type="NCBI Taxonomy" id="1247520"/>
    <lineage>
        <taxon>Bacteria</taxon>
        <taxon>Pseudomonadati</taxon>
        <taxon>Bacteroidota</taxon>
        <taxon>Flavobacteriia</taxon>
        <taxon>Flavobacteriales</taxon>
        <taxon>Flavobacteriaceae</taxon>
        <taxon>Flagellimonas</taxon>
    </lineage>
</organism>
<dbReference type="GO" id="GO:0009295">
    <property type="term" value="C:nucleoid"/>
    <property type="evidence" value="ECO:0007669"/>
    <property type="project" value="InterPro"/>
</dbReference>
<proteinExistence type="predicted"/>